<comment type="function">
    <text evidence="9">Proton pump that utilizes the energy of pyrophosphate hydrolysis as the driving force for proton movement across the membrane. Generates a proton motive force.</text>
</comment>
<organism evidence="10 11">
    <name type="scientific">Candidatus Nomurabacteria bacterium RIFCSPLOWO2_01_FULL_33_24</name>
    <dbReference type="NCBI Taxonomy" id="1801765"/>
    <lineage>
        <taxon>Bacteria</taxon>
        <taxon>Candidatus Nomuraibacteriota</taxon>
    </lineage>
</organism>
<evidence type="ECO:0000256" key="5">
    <source>
        <dbReference type="ARBA" id="ARBA00022967"/>
    </source>
</evidence>
<feature type="transmembrane region" description="Helical" evidence="9">
    <location>
        <begin position="357"/>
        <end position="383"/>
    </location>
</feature>
<dbReference type="NCBIfam" id="NF001959">
    <property type="entry name" value="PRK00733.3-4"/>
    <property type="match status" value="1"/>
</dbReference>
<reference evidence="10 11" key="1">
    <citation type="journal article" date="2016" name="Nat. Commun.">
        <title>Thousands of microbial genomes shed light on interconnected biogeochemical processes in an aquifer system.</title>
        <authorList>
            <person name="Anantharaman K."/>
            <person name="Brown C.T."/>
            <person name="Hug L.A."/>
            <person name="Sharon I."/>
            <person name="Castelle C.J."/>
            <person name="Probst A.J."/>
            <person name="Thomas B.C."/>
            <person name="Singh A."/>
            <person name="Wilkins M.J."/>
            <person name="Karaoz U."/>
            <person name="Brodie E.L."/>
            <person name="Williams K.H."/>
            <person name="Hubbard S.S."/>
            <person name="Banfield J.F."/>
        </authorList>
    </citation>
    <scope>NUCLEOTIDE SEQUENCE [LARGE SCALE GENOMIC DNA]</scope>
</reference>
<dbReference type="GO" id="GO:0004427">
    <property type="term" value="F:inorganic diphosphate phosphatase activity"/>
    <property type="evidence" value="ECO:0007669"/>
    <property type="project" value="UniProtKB-UniRule"/>
</dbReference>
<feature type="transmembrane region" description="Helical" evidence="9">
    <location>
        <begin position="389"/>
        <end position="409"/>
    </location>
</feature>
<feature type="transmembrane region" description="Helical" evidence="9">
    <location>
        <begin position="76"/>
        <end position="96"/>
    </location>
</feature>
<evidence type="ECO:0000256" key="4">
    <source>
        <dbReference type="ARBA" id="ARBA00022842"/>
    </source>
</evidence>
<comment type="catalytic activity">
    <reaction evidence="9">
        <text>diphosphate + H2O + H(+)(in) = 2 phosphate + 2 H(+)(out)</text>
        <dbReference type="Rhea" id="RHEA:13973"/>
        <dbReference type="ChEBI" id="CHEBI:15377"/>
        <dbReference type="ChEBI" id="CHEBI:15378"/>
        <dbReference type="ChEBI" id="CHEBI:33019"/>
        <dbReference type="ChEBI" id="CHEBI:43474"/>
        <dbReference type="EC" id="7.1.3.1"/>
    </reaction>
</comment>
<evidence type="ECO:0000256" key="3">
    <source>
        <dbReference type="ARBA" id="ARBA00022692"/>
    </source>
</evidence>
<dbReference type="GO" id="GO:0005886">
    <property type="term" value="C:plasma membrane"/>
    <property type="evidence" value="ECO:0007669"/>
    <property type="project" value="UniProtKB-SubCell"/>
</dbReference>
<dbReference type="EC" id="7.1.3.1" evidence="9"/>
<feature type="transmembrane region" description="Helical" evidence="9">
    <location>
        <begin position="224"/>
        <end position="241"/>
    </location>
</feature>
<dbReference type="EMBL" id="MFUP01000014">
    <property type="protein sequence ID" value="OGI87243.1"/>
    <property type="molecule type" value="Genomic_DNA"/>
</dbReference>
<dbReference type="Proteomes" id="UP000185809">
    <property type="component" value="Unassembled WGS sequence"/>
</dbReference>
<name>A0A1F6WZF2_9BACT</name>
<feature type="transmembrane region" description="Helical" evidence="9">
    <location>
        <begin position="247"/>
        <end position="268"/>
    </location>
</feature>
<dbReference type="NCBIfam" id="NF001960">
    <property type="entry name" value="PRK00733.3-5"/>
    <property type="match status" value="1"/>
</dbReference>
<comment type="cofactor">
    <cofactor evidence="9">
        <name>Mg(2+)</name>
        <dbReference type="ChEBI" id="CHEBI:18420"/>
    </cofactor>
</comment>
<protein>
    <recommendedName>
        <fullName evidence="9">K(+)-insensitive pyrophosphate-energized proton pump</fullName>
        <ecNumber evidence="9">7.1.3.1</ecNumber>
    </recommendedName>
    <alternativeName>
        <fullName evidence="9">Membrane-bound proton-translocating pyrophosphatase</fullName>
    </alternativeName>
    <alternativeName>
        <fullName evidence="9">Pyrophosphate-energized inorganic pyrophosphatase</fullName>
        <shortName evidence="9">H(+)-PPase</shortName>
    </alternativeName>
</protein>
<evidence type="ECO:0000256" key="1">
    <source>
        <dbReference type="ARBA" id="ARBA00004127"/>
    </source>
</evidence>
<accession>A0A1F6WZF2</accession>
<dbReference type="AlphaFoldDB" id="A0A1F6WZF2"/>
<feature type="transmembrane region" description="Helical" evidence="9">
    <location>
        <begin position="152"/>
        <end position="169"/>
    </location>
</feature>
<evidence type="ECO:0000256" key="8">
    <source>
        <dbReference type="ARBA" id="ARBA00023136"/>
    </source>
</evidence>
<keyword evidence="4 9" id="KW-0460">Magnesium</keyword>
<keyword evidence="7 9" id="KW-0406">Ion transport</keyword>
<feature type="transmembrane region" description="Helical" evidence="9">
    <location>
        <begin position="314"/>
        <end position="336"/>
    </location>
</feature>
<dbReference type="Pfam" id="PF03030">
    <property type="entry name" value="H_PPase"/>
    <property type="match status" value="1"/>
</dbReference>
<feature type="transmembrane region" description="Helical" evidence="9">
    <location>
        <begin position="453"/>
        <end position="473"/>
    </location>
</feature>
<keyword evidence="3 9" id="KW-0812">Transmembrane</keyword>
<keyword evidence="9" id="KW-0375">Hydrogen ion transport</keyword>
<dbReference type="InterPro" id="IPR004131">
    <property type="entry name" value="PPase-energised_H-pump"/>
</dbReference>
<dbReference type="PANTHER" id="PTHR31998">
    <property type="entry name" value="K(+)-INSENSITIVE PYROPHOSPHATE-ENERGIZED PROTON PUMP"/>
    <property type="match status" value="1"/>
</dbReference>
<keyword evidence="9" id="KW-1003">Cell membrane</keyword>
<dbReference type="PIRSF" id="PIRSF001265">
    <property type="entry name" value="H+-PPase"/>
    <property type="match status" value="1"/>
</dbReference>
<proteinExistence type="inferred from homology"/>
<feature type="transmembrane region" description="Helical" evidence="9">
    <location>
        <begin position="6"/>
        <end position="25"/>
    </location>
</feature>
<dbReference type="NCBIfam" id="NF001951">
    <property type="entry name" value="PRK00733.1-2"/>
    <property type="match status" value="1"/>
</dbReference>
<dbReference type="NCBIfam" id="TIGR01104">
    <property type="entry name" value="V_PPase"/>
    <property type="match status" value="1"/>
</dbReference>
<gene>
    <name evidence="9 10" type="primary">hppA</name>
    <name evidence="10" type="ORF">A2995_01010</name>
</gene>
<dbReference type="GO" id="GO:0009678">
    <property type="term" value="F:diphosphate hydrolysis-driven proton transmembrane transporter activity"/>
    <property type="evidence" value="ECO:0007669"/>
    <property type="project" value="UniProtKB-UniRule"/>
</dbReference>
<feature type="transmembrane region" description="Helical" evidence="9">
    <location>
        <begin position="117"/>
        <end position="146"/>
    </location>
</feature>
<evidence type="ECO:0000256" key="6">
    <source>
        <dbReference type="ARBA" id="ARBA00022989"/>
    </source>
</evidence>
<comment type="similarity">
    <text evidence="9">Belongs to the H(+)-translocating pyrophosphatase (TC 3.A.10) family. K(+)-insensitive subfamily.</text>
</comment>
<evidence type="ECO:0000256" key="9">
    <source>
        <dbReference type="HAMAP-Rule" id="MF_01129"/>
    </source>
</evidence>
<feature type="transmembrane region" description="Helical" evidence="9">
    <location>
        <begin position="53"/>
        <end position="70"/>
    </location>
</feature>
<feature type="transmembrane region" description="Helical" evidence="9">
    <location>
        <begin position="553"/>
        <end position="573"/>
    </location>
</feature>
<evidence type="ECO:0000313" key="10">
    <source>
        <dbReference type="EMBL" id="OGI87243.1"/>
    </source>
</evidence>
<keyword evidence="5 9" id="KW-1278">Translocase</keyword>
<dbReference type="GO" id="GO:0012505">
    <property type="term" value="C:endomembrane system"/>
    <property type="evidence" value="ECO:0007669"/>
    <property type="project" value="UniProtKB-SubCell"/>
</dbReference>
<sequence length="661" mass="68290">MINTFILASAILAIVYGIGLIGKIMKLPDGNNRMREIAKAIQEGAKAYLNRQYKTIALVAIILFIIIGFVPSLGWITAIGFLIGAILSGLAGYIGMNVSVRANVRTAEAARGGIKKALTVAINGGTVTGMLVVGLALLGTASFYLITKDLNALIGLAFGGSLISIFARLGGGIFTKAADVGADLVGKVEAGIPEDDPRNPAVIADNVGDNVGDCAGMAADLFETYAVTSIAGMVLGGLLISGFENAIIYPLVLGAVSILASIVGSFFIRLGKKKNIMGALYKGLIASGILAAIGFYPVTNFIMSGNGQFNVVKIYLASLVGLVITALMVIITEYYTSTKYKPVRDIAKSSETGPGTNIITGLAVSMKSTAWPIIVIVAGILGAYALADLYGIAIAAVSMLSMAGMIIAIDSYGPITDNAGGIAEMAEMGENVRAVTDPLDAVGNTTKAVTKGYAISSAALAALVLFADFTHTINVDLHFSINNPYVLAGLFIGGLLPYLFGAMAMQAVGKTAGEVVKDVRKQFQEKPGIMQGTEKPDYGRTVDMVTRAGIKEMIIPALIPVVVPIVVGFALGVEALGGLLVGAIITGIFVAISMTSGGGAWDNAKKYIEDGNHGGKGSEAHKAAVTGDTVGDPYKDTAGPAINPMIKILNIVALLIVAMLL</sequence>
<keyword evidence="8 9" id="KW-0472">Membrane</keyword>
<feature type="site" description="Determinant of potassium independence" evidence="9">
    <location>
        <position position="447"/>
    </location>
</feature>
<feature type="transmembrane region" description="Helical" evidence="9">
    <location>
        <begin position="485"/>
        <end position="504"/>
    </location>
</feature>
<keyword evidence="6 9" id="KW-1133">Transmembrane helix</keyword>
<keyword evidence="2 9" id="KW-0813">Transport</keyword>
<evidence type="ECO:0000256" key="7">
    <source>
        <dbReference type="ARBA" id="ARBA00023065"/>
    </source>
</evidence>
<comment type="subcellular location">
    <subcellularLocation>
        <location evidence="9">Cell membrane</location>
        <topology evidence="9">Multi-pass membrane protein</topology>
    </subcellularLocation>
    <subcellularLocation>
        <location evidence="1">Endomembrane system</location>
        <topology evidence="1">Multi-pass membrane protein</topology>
    </subcellularLocation>
</comment>
<feature type="transmembrane region" description="Helical" evidence="9">
    <location>
        <begin position="280"/>
        <end position="302"/>
    </location>
</feature>
<dbReference type="GO" id="GO:0000287">
    <property type="term" value="F:magnesium ion binding"/>
    <property type="evidence" value="ECO:0007669"/>
    <property type="project" value="UniProtKB-UniRule"/>
</dbReference>
<feature type="transmembrane region" description="Helical" evidence="9">
    <location>
        <begin position="579"/>
        <end position="601"/>
    </location>
</feature>
<dbReference type="NCBIfam" id="NF001953">
    <property type="entry name" value="PRK00733.2-1"/>
    <property type="match status" value="1"/>
</dbReference>
<comment type="subunit">
    <text evidence="9">Homodimer.</text>
</comment>
<dbReference type="HAMAP" id="MF_01129">
    <property type="entry name" value="PPase_energized_pump"/>
    <property type="match status" value="1"/>
</dbReference>
<evidence type="ECO:0000313" key="11">
    <source>
        <dbReference type="Proteomes" id="UP000185809"/>
    </source>
</evidence>
<comment type="caution">
    <text evidence="10">The sequence shown here is derived from an EMBL/GenBank/DDBJ whole genome shotgun (WGS) entry which is preliminary data.</text>
</comment>
<comment type="caution">
    <text evidence="9">Lacks conserved residue(s) required for the propagation of feature annotation.</text>
</comment>
<evidence type="ECO:0000256" key="2">
    <source>
        <dbReference type="ARBA" id="ARBA00022448"/>
    </source>
</evidence>